<dbReference type="PANTHER" id="PTHR42986:SF1">
    <property type="entry name" value="BENZALDEHYDE DEHYDROGENASE YFMT"/>
    <property type="match status" value="1"/>
</dbReference>
<evidence type="ECO:0000313" key="8">
    <source>
        <dbReference type="Proteomes" id="UP000644610"/>
    </source>
</evidence>
<dbReference type="GO" id="GO:0016620">
    <property type="term" value="F:oxidoreductase activity, acting on the aldehyde or oxo group of donors, NAD or NADP as acceptor"/>
    <property type="evidence" value="ECO:0007669"/>
    <property type="project" value="InterPro"/>
</dbReference>
<dbReference type="Gene3D" id="3.40.605.10">
    <property type="entry name" value="Aldehyde Dehydrogenase, Chain A, domain 1"/>
    <property type="match status" value="1"/>
</dbReference>
<dbReference type="PROSITE" id="PS00687">
    <property type="entry name" value="ALDEHYDE_DEHYDR_GLU"/>
    <property type="match status" value="1"/>
</dbReference>
<dbReference type="SUPFAM" id="SSF53720">
    <property type="entry name" value="ALDH-like"/>
    <property type="match status" value="1"/>
</dbReference>
<proteinExistence type="inferred from homology"/>
<dbReference type="CDD" id="cd07152">
    <property type="entry name" value="ALDH_BenzADH"/>
    <property type="match status" value="1"/>
</dbReference>
<protein>
    <submittedName>
        <fullName evidence="7">Aldehyde dehydrogenase</fullName>
    </submittedName>
</protein>
<dbReference type="Proteomes" id="UP000644610">
    <property type="component" value="Unassembled WGS sequence"/>
</dbReference>
<dbReference type="InterPro" id="IPR016161">
    <property type="entry name" value="Ald_DH/histidinol_DH"/>
</dbReference>
<evidence type="ECO:0000256" key="5">
    <source>
        <dbReference type="RuleBase" id="RU003345"/>
    </source>
</evidence>
<dbReference type="EMBL" id="BOOQ01000024">
    <property type="protein sequence ID" value="GII47438.1"/>
    <property type="molecule type" value="Genomic_DNA"/>
</dbReference>
<dbReference type="Pfam" id="PF00171">
    <property type="entry name" value="Aldedh"/>
    <property type="match status" value="1"/>
</dbReference>
<sequence length="485" mass="51006">MSFLDGERWNESVTSGWFPLSGGVISVTEPATGRQITSLGRADFGDLERSVAQAREAQAAWAARPFTERAAVLRRAADLWTQHSEGVQYWLIHEAGSVRLKAEYEVHGAVHECLEAAALPSHTLGEVLPSDSAQLSMTVRTPVGVVGVISPFNLPLLLAIRSVAPALALGNAVILKPDPRTSVSGGVMIARVFEAAGLPAGLLHVLPGDGDLGSAMVTHPGIRAISFTGSTQAGRAVGELAARHFTRAHLELGGNNALIVLGDADLDQAMSAVAFGSFFNQGQGCVIIGRHLVHESIYDAYVYKLADLASALVVGNPESEGVALGPIIDARQRDRIHSLVTDSVAAGARLLTGGTYDGLFYQPTVLAEAGPGIPAYDNEVFGPVVCVTPFSTLDQAVELASDTQYGLALGIFTADIATGLSLAERIPTGMAHINDQTLKDDPHAPFGGMGESGNSTRFGSPAANIEAYTDTRWITVHAQVPTYPF</sequence>
<dbReference type="InterPro" id="IPR015590">
    <property type="entry name" value="Aldehyde_DH_dom"/>
</dbReference>
<keyword evidence="2 5" id="KW-0560">Oxidoreductase</keyword>
<dbReference type="InterPro" id="IPR016163">
    <property type="entry name" value="Ald_DH_C"/>
</dbReference>
<evidence type="ECO:0000256" key="3">
    <source>
        <dbReference type="ARBA" id="ARBA00023027"/>
    </source>
</evidence>
<reference evidence="7" key="1">
    <citation type="submission" date="2021-01" db="EMBL/GenBank/DDBJ databases">
        <title>Whole genome shotgun sequence of Planotetraspora silvatica NBRC 100141.</title>
        <authorList>
            <person name="Komaki H."/>
            <person name="Tamura T."/>
        </authorList>
    </citation>
    <scope>NUCLEOTIDE SEQUENCE</scope>
    <source>
        <strain evidence="7">NBRC 100141</strain>
    </source>
</reference>
<name>A0A8J3ULH4_9ACTN</name>
<feature type="domain" description="Aldehyde dehydrogenase" evidence="6">
    <location>
        <begin position="23"/>
        <end position="474"/>
    </location>
</feature>
<evidence type="ECO:0000256" key="1">
    <source>
        <dbReference type="ARBA" id="ARBA00009986"/>
    </source>
</evidence>
<evidence type="ECO:0000256" key="4">
    <source>
        <dbReference type="PROSITE-ProRule" id="PRU10007"/>
    </source>
</evidence>
<dbReference type="InterPro" id="IPR029510">
    <property type="entry name" value="Ald_DH_CS_GLU"/>
</dbReference>
<evidence type="ECO:0000256" key="2">
    <source>
        <dbReference type="ARBA" id="ARBA00023002"/>
    </source>
</evidence>
<keyword evidence="3" id="KW-0520">NAD</keyword>
<dbReference type="Gene3D" id="3.40.309.10">
    <property type="entry name" value="Aldehyde Dehydrogenase, Chain A, domain 2"/>
    <property type="match status" value="1"/>
</dbReference>
<feature type="active site" evidence="4">
    <location>
        <position position="251"/>
    </location>
</feature>
<evidence type="ECO:0000259" key="6">
    <source>
        <dbReference type="Pfam" id="PF00171"/>
    </source>
</evidence>
<dbReference type="InterPro" id="IPR016162">
    <property type="entry name" value="Ald_DH_N"/>
</dbReference>
<accession>A0A8J3ULH4</accession>
<dbReference type="PANTHER" id="PTHR42986">
    <property type="entry name" value="BENZALDEHYDE DEHYDROGENASE YFMT"/>
    <property type="match status" value="1"/>
</dbReference>
<comment type="similarity">
    <text evidence="1 5">Belongs to the aldehyde dehydrogenase family.</text>
</comment>
<dbReference type="RefSeq" id="WP_203975947.1">
    <property type="nucleotide sequence ID" value="NZ_BAAAKY010000014.1"/>
</dbReference>
<evidence type="ECO:0000313" key="7">
    <source>
        <dbReference type="EMBL" id="GII47438.1"/>
    </source>
</evidence>
<gene>
    <name evidence="7" type="ORF">Psi02_38620</name>
</gene>
<organism evidence="7 8">
    <name type="scientific">Planotetraspora silvatica</name>
    <dbReference type="NCBI Taxonomy" id="234614"/>
    <lineage>
        <taxon>Bacteria</taxon>
        <taxon>Bacillati</taxon>
        <taxon>Actinomycetota</taxon>
        <taxon>Actinomycetes</taxon>
        <taxon>Streptosporangiales</taxon>
        <taxon>Streptosporangiaceae</taxon>
        <taxon>Planotetraspora</taxon>
    </lineage>
</organism>
<dbReference type="AlphaFoldDB" id="A0A8J3ULH4"/>
<keyword evidence="8" id="KW-1185">Reference proteome</keyword>
<comment type="caution">
    <text evidence="7">The sequence shown here is derived from an EMBL/GenBank/DDBJ whole genome shotgun (WGS) entry which is preliminary data.</text>
</comment>